<dbReference type="PIRSF" id="PIRSF005091">
    <property type="entry name" value="Mmb_sulf_HI1246"/>
    <property type="match status" value="1"/>
</dbReference>
<evidence type="ECO:0000313" key="13">
    <source>
        <dbReference type="EMBL" id="AIF66598.1"/>
    </source>
</evidence>
<accession>A0A075LQ74</accession>
<feature type="transmembrane region" description="Helical" evidence="11">
    <location>
        <begin position="42"/>
        <end position="62"/>
    </location>
</feature>
<feature type="domain" description="Sulfatase N-terminal" evidence="12">
    <location>
        <begin position="242"/>
        <end position="530"/>
    </location>
</feature>
<evidence type="ECO:0000256" key="2">
    <source>
        <dbReference type="ARBA" id="ARBA00009983"/>
    </source>
</evidence>
<feature type="binding site" evidence="10">
    <location>
        <position position="250"/>
    </location>
    <ligand>
        <name>Mn(2+)</name>
        <dbReference type="ChEBI" id="CHEBI:29035"/>
    </ligand>
</feature>
<dbReference type="Proteomes" id="UP000027980">
    <property type="component" value="Chromosome"/>
</dbReference>
<evidence type="ECO:0000256" key="6">
    <source>
        <dbReference type="ARBA" id="ARBA00023136"/>
    </source>
</evidence>
<name>A0A075LQ74_9BACI</name>
<dbReference type="GO" id="GO:0005886">
    <property type="term" value="C:plasma membrane"/>
    <property type="evidence" value="ECO:0007669"/>
    <property type="project" value="UniProtKB-SubCell"/>
</dbReference>
<feature type="binding site" evidence="10">
    <location>
        <position position="467"/>
    </location>
    <ligand>
        <name>Mn(2+)</name>
        <dbReference type="ChEBI" id="CHEBI:29035"/>
    </ligand>
</feature>
<sequence>MNFFATAKGFCSIGAVLLLLKMYLICIIYFDLPLYEPFDYIQLFLSCLSSVAVLFVLLYLFARKLRAGAYLILHIIITGILYGNLLYFRFYIDFVTLPILFQFKNVGGLSQSTAELMDPLDLLLFADVVILLLWWIFKRPHSLPFKWKRKGILTVSTALLIAINVGCSFIGGGDQHDGSYNRSAMVSTLGPVYYHGYDIYQTARAELSSTFATEQDYKKAAAYLEAADTDITSEYFGVAKGKNVILINLESTQQFVIGREVKGEAITPFLNSLMGESFYFDQIYHQTAQGKTSDAEFMFDQSFYPLTSGSVYVRRPENEFIAMPEILSKNGYHSASFHGNVGSFWNREEAYDAFGYDDFFSKDSYQVSEENSINYGIKDKAFLEQSMPYLVKLKQPFYSKFLLLTNHFPFLLDEEDIFIEGADTGLDVVDRYFQTVRYEDEALKEFFGELKRTGLYEDSIIVLVGDHYGISENYYDGIASYLDEDLSTPEELDLQRVPLIIHVPGQKGETFHSPGGQIDIQPTILHLLGVDTAAYPNFGQDLLAPDRDPFVVFRDGDFVSDDVIYTKQLCYDKTSAEQSKMEKCSPYFEKRNKDLYYSDAILNGDLLRFAD</sequence>
<evidence type="ECO:0000259" key="12">
    <source>
        <dbReference type="Pfam" id="PF00884"/>
    </source>
</evidence>
<keyword evidence="9" id="KW-0479">Metal-binding</keyword>
<evidence type="ECO:0000256" key="8">
    <source>
        <dbReference type="PIRSR" id="PIRSR005091-1"/>
    </source>
</evidence>
<gene>
    <name evidence="13" type="ORF">GZ22_08085</name>
</gene>
<proteinExistence type="inferred from homology"/>
<dbReference type="InterPro" id="IPR012160">
    <property type="entry name" value="LtaS-like"/>
</dbReference>
<evidence type="ECO:0000256" key="10">
    <source>
        <dbReference type="PIRSR" id="PIRSR005091-3"/>
    </source>
</evidence>
<feature type="binding site" evidence="10">
    <location>
        <position position="292"/>
    </location>
    <ligand>
        <name>Mn(2+)</name>
        <dbReference type="ChEBI" id="CHEBI:29035"/>
    </ligand>
</feature>
<dbReference type="CDD" id="cd16015">
    <property type="entry name" value="LTA_synthase"/>
    <property type="match status" value="1"/>
</dbReference>
<evidence type="ECO:0000256" key="7">
    <source>
        <dbReference type="PIRNR" id="PIRNR005091"/>
    </source>
</evidence>
<dbReference type="EMBL" id="CP008876">
    <property type="protein sequence ID" value="AIF66598.1"/>
    <property type="molecule type" value="Genomic_DNA"/>
</dbReference>
<keyword evidence="5 11" id="KW-1133">Transmembrane helix</keyword>
<organism evidence="13 14">
    <name type="scientific">Terribacillus saccharophilus</name>
    <dbReference type="NCBI Taxonomy" id="361277"/>
    <lineage>
        <taxon>Bacteria</taxon>
        <taxon>Bacillati</taxon>
        <taxon>Bacillota</taxon>
        <taxon>Bacilli</taxon>
        <taxon>Bacillales</taxon>
        <taxon>Bacillaceae</taxon>
        <taxon>Terribacillus</taxon>
    </lineage>
</organism>
<keyword evidence="6 7" id="KW-0472">Membrane</keyword>
<keyword evidence="9" id="KW-0464">Manganese</keyword>
<evidence type="ECO:0000256" key="9">
    <source>
        <dbReference type="PIRSR" id="PIRSR005091-2"/>
    </source>
</evidence>
<dbReference type="InterPro" id="IPR050448">
    <property type="entry name" value="OpgB/LTA_synthase_biosynth"/>
</dbReference>
<keyword evidence="3 7" id="KW-1003">Cell membrane</keyword>
<evidence type="ECO:0000313" key="14">
    <source>
        <dbReference type="Proteomes" id="UP000027980"/>
    </source>
</evidence>
<dbReference type="OrthoDB" id="5901192at2"/>
<reference evidence="13 14" key="1">
    <citation type="submission" date="2014-07" db="EMBL/GenBank/DDBJ databases">
        <title>Complete genome sequence of a moderately halophilic bacterium Terribacillus aidingensis MP602, isolated from Cryptomeria fortunei in Tianmu mountain in China.</title>
        <authorList>
            <person name="Wang Y."/>
            <person name="Lu P."/>
            <person name="Zhang L."/>
        </authorList>
    </citation>
    <scope>NUCLEOTIDE SEQUENCE [LARGE SCALE GENOMIC DNA]</scope>
    <source>
        <strain evidence="13 14">MP602</strain>
    </source>
</reference>
<dbReference type="Gene3D" id="3.40.720.10">
    <property type="entry name" value="Alkaline Phosphatase, subunit A"/>
    <property type="match status" value="1"/>
</dbReference>
<feature type="transmembrane region" description="Helical" evidence="11">
    <location>
        <begin position="12"/>
        <end position="30"/>
    </location>
</feature>
<dbReference type="SUPFAM" id="SSF53649">
    <property type="entry name" value="Alkaline phosphatase-like"/>
    <property type="match status" value="1"/>
</dbReference>
<keyword evidence="4 11" id="KW-0812">Transmembrane</keyword>
<protein>
    <recommendedName>
        <fullName evidence="12">Sulfatase N-terminal domain-containing protein</fullName>
    </recommendedName>
</protein>
<feature type="transmembrane region" description="Helical" evidence="11">
    <location>
        <begin position="69"/>
        <end position="92"/>
    </location>
</feature>
<dbReference type="GeneID" id="34220943"/>
<evidence type="ECO:0000256" key="3">
    <source>
        <dbReference type="ARBA" id="ARBA00022475"/>
    </source>
</evidence>
<dbReference type="Pfam" id="PF00884">
    <property type="entry name" value="Sulfatase"/>
    <property type="match status" value="1"/>
</dbReference>
<evidence type="ECO:0000256" key="5">
    <source>
        <dbReference type="ARBA" id="ARBA00022989"/>
    </source>
</evidence>
<feature type="transmembrane region" description="Helical" evidence="11">
    <location>
        <begin position="120"/>
        <end position="137"/>
    </location>
</feature>
<dbReference type="PANTHER" id="PTHR47371:SF1">
    <property type="entry name" value="LIPOTEICHOIC ACID SYNTHASE-LIKE YQGS"/>
    <property type="match status" value="1"/>
</dbReference>
<evidence type="ECO:0000256" key="4">
    <source>
        <dbReference type="ARBA" id="ARBA00022692"/>
    </source>
</evidence>
<dbReference type="InterPro" id="IPR017850">
    <property type="entry name" value="Alkaline_phosphatase_core_sf"/>
</dbReference>
<evidence type="ECO:0000256" key="1">
    <source>
        <dbReference type="ARBA" id="ARBA00004651"/>
    </source>
</evidence>
<comment type="subcellular location">
    <subcellularLocation>
        <location evidence="1">Cell membrane</location>
        <topology evidence="1">Multi-pass membrane protein</topology>
    </subcellularLocation>
</comment>
<dbReference type="Gene3D" id="3.30.1120.170">
    <property type="match status" value="1"/>
</dbReference>
<feature type="transmembrane region" description="Helical" evidence="11">
    <location>
        <begin position="152"/>
        <end position="172"/>
    </location>
</feature>
<feature type="binding site" evidence="10">
    <location>
        <position position="466"/>
    </location>
    <ligand>
        <name>Mn(2+)</name>
        <dbReference type="ChEBI" id="CHEBI:29035"/>
    </ligand>
</feature>
<dbReference type="AlphaFoldDB" id="A0A075LQ74"/>
<evidence type="ECO:0000256" key="11">
    <source>
        <dbReference type="SAM" id="Phobius"/>
    </source>
</evidence>
<comment type="similarity">
    <text evidence="2 7">Belongs to the LTA synthase family.</text>
</comment>
<dbReference type="GO" id="GO:0046872">
    <property type="term" value="F:metal ion binding"/>
    <property type="evidence" value="ECO:0007669"/>
    <property type="project" value="UniProtKB-KW"/>
</dbReference>
<dbReference type="RefSeq" id="WP_051748118.1">
    <property type="nucleotide sequence ID" value="NZ_CP008876.1"/>
</dbReference>
<feature type="active site" evidence="8">
    <location>
        <position position="292"/>
    </location>
</feature>
<dbReference type="HOGENOM" id="CLU_021310_0_0_9"/>
<dbReference type="InterPro" id="IPR000917">
    <property type="entry name" value="Sulfatase_N"/>
</dbReference>
<dbReference type="PANTHER" id="PTHR47371">
    <property type="entry name" value="LIPOTEICHOIC ACID SYNTHASE"/>
    <property type="match status" value="1"/>
</dbReference>
<dbReference type="KEGG" id="tap:GZ22_08085"/>
<feature type="binding site" evidence="9">
    <location>
        <position position="407"/>
    </location>
    <ligand>
        <name>substrate</name>
    </ligand>
</feature>